<dbReference type="PANTHER" id="PTHR35404:SF8">
    <property type="entry name" value="TRANSPOSASE OF TN10"/>
    <property type="match status" value="1"/>
</dbReference>
<sequence>MIKWFREKSIIRQQDVRTRYLHDSLYQFCPELHLKRLNSLTLACHALLDCKTLTLTELGRNCQPKREQNITSNESTDC</sequence>
<dbReference type="PANTHER" id="PTHR35404">
    <property type="entry name" value="TRANSPOSASE OF TN10"/>
    <property type="match status" value="1"/>
</dbReference>
<organism evidence="1">
    <name type="scientific">Escherichia coli</name>
    <dbReference type="NCBI Taxonomy" id="562"/>
    <lineage>
        <taxon>Bacteria</taxon>
        <taxon>Pseudomonadati</taxon>
        <taxon>Pseudomonadota</taxon>
        <taxon>Gammaproteobacteria</taxon>
        <taxon>Enterobacterales</taxon>
        <taxon>Enterobacteriaceae</taxon>
        <taxon>Escherichia</taxon>
    </lineage>
</organism>
<geneLocation type="plasmid" evidence="1">
    <name>p4M18F</name>
</geneLocation>
<proteinExistence type="predicted"/>
<evidence type="ECO:0000313" key="1">
    <source>
        <dbReference type="EMBL" id="QID22540.1"/>
    </source>
</evidence>
<reference evidence="1" key="1">
    <citation type="submission" date="2019-08" db="EMBL/GenBank/DDBJ databases">
        <authorList>
            <person name="Yao H."/>
        </authorList>
    </citation>
    <scope>NUCLEOTIDE SEQUENCE</scope>
    <source>
        <strain evidence="1">4M18F</strain>
        <plasmid evidence="1">p4M18F</plasmid>
    </source>
</reference>
<name>A0A6G6AK73_ECOLX</name>
<protein>
    <submittedName>
        <fullName evidence="1">Mobile element protein</fullName>
    </submittedName>
</protein>
<keyword evidence="1" id="KW-0614">Plasmid</keyword>
<dbReference type="AlphaFoldDB" id="A0A6G6AK73"/>
<dbReference type="EMBL" id="MN256757">
    <property type="protein sequence ID" value="QID22540.1"/>
    <property type="molecule type" value="Genomic_DNA"/>
</dbReference>
<accession>A0A6G6AK73</accession>